<keyword evidence="5" id="KW-0418">Kinase</keyword>
<keyword evidence="14" id="KW-1185">Reference proteome</keyword>
<dbReference type="InterPro" id="IPR050823">
    <property type="entry name" value="Plant_Ser_Thr_Prot_Kinase"/>
</dbReference>
<dbReference type="GO" id="GO:0006952">
    <property type="term" value="P:defense response"/>
    <property type="evidence" value="ECO:0007669"/>
    <property type="project" value="UniProtKB-KW"/>
</dbReference>
<proteinExistence type="inferred from homology"/>
<reference evidence="12" key="1">
    <citation type="submission" date="2019-12" db="EMBL/GenBank/DDBJ databases">
        <authorList>
            <person name="Scholz U."/>
            <person name="Mascher M."/>
            <person name="Fiebig A."/>
        </authorList>
    </citation>
    <scope>NUCLEOTIDE SEQUENCE</scope>
</reference>
<evidence type="ECO:0000256" key="9">
    <source>
        <dbReference type="RuleBase" id="RU000304"/>
    </source>
</evidence>
<evidence type="ECO:0000256" key="10">
    <source>
        <dbReference type="SAM" id="MobiDB-lite"/>
    </source>
</evidence>
<dbReference type="Gene3D" id="3.30.200.20">
    <property type="entry name" value="Phosphorylase Kinase, domain 1"/>
    <property type="match status" value="1"/>
</dbReference>
<sequence>MGNCGTREESTAVVAHSQAQQQHMFPLHGKNTPSDRKCNRSISDLSDPSTPRIIEDSRNISLYTNLIAFTLFELETITKSFRSDYVLGEGGFGTVYKGYIDENVRVGLKSLPVAVKVLNKDGHQGHREWLTEVNFLGQLRHPNLVKLIGYCCEDDHRLLVYEFMFRGSLENHLFRKTAAPLSWATRMMIALGAAKGLAFLHNAERPVIYRDFKTSNILLDSDYTAKLSDFGLAKVGPQGDETHVSTRVMGTYGYAAPEYVMTGHLTARSDVYSFGVVLLELLTGRKAVDKTRPSKEQSLVDWVRPKLSDKRKLLQIIDPRLESQYSIRAAQKACSLAYYCLSQNPKARPLMSDVVETLEPLQGSGPSERFPPPSAAHRRLPGSNAGCRPTPGVKYPPGAAAAVPPRRVR</sequence>
<evidence type="ECO:0000256" key="5">
    <source>
        <dbReference type="ARBA" id="ARBA00022777"/>
    </source>
</evidence>
<dbReference type="Proteomes" id="UP000663760">
    <property type="component" value="Chromosome 1"/>
</dbReference>
<dbReference type="OrthoDB" id="4062651at2759"/>
<dbReference type="GO" id="GO:0004674">
    <property type="term" value="F:protein serine/threonine kinase activity"/>
    <property type="evidence" value="ECO:0007669"/>
    <property type="project" value="UniProtKB-KW"/>
</dbReference>
<dbReference type="FunFam" id="3.30.200.20:FF:000228">
    <property type="entry name" value="Serine/threonine-protein kinase BIK1"/>
    <property type="match status" value="1"/>
</dbReference>
<accession>A0A7I8IA63</accession>
<evidence type="ECO:0000256" key="4">
    <source>
        <dbReference type="ARBA" id="ARBA00022741"/>
    </source>
</evidence>
<gene>
    <name evidence="12" type="ORF">SI7747_01001155</name>
    <name evidence="13" type="ORF">SI8410_01001277</name>
</gene>
<dbReference type="PANTHER" id="PTHR45621">
    <property type="entry name" value="OS01G0588500 PROTEIN-RELATED"/>
    <property type="match status" value="1"/>
</dbReference>
<dbReference type="EMBL" id="LR743588">
    <property type="protein sequence ID" value="CAA2614785.1"/>
    <property type="molecule type" value="Genomic_DNA"/>
</dbReference>
<dbReference type="EC" id="2.7.11.1" evidence="1"/>
<dbReference type="FunFam" id="1.10.510.10:FF:000258">
    <property type="entry name" value="Probable serine/threonine-protein kinase PBL8"/>
    <property type="match status" value="1"/>
</dbReference>
<dbReference type="SUPFAM" id="SSF56112">
    <property type="entry name" value="Protein kinase-like (PK-like)"/>
    <property type="match status" value="1"/>
</dbReference>
<feature type="domain" description="Protein kinase" evidence="11">
    <location>
        <begin position="81"/>
        <end position="362"/>
    </location>
</feature>
<evidence type="ECO:0000256" key="6">
    <source>
        <dbReference type="ARBA" id="ARBA00022821"/>
    </source>
</evidence>
<dbReference type="EMBL" id="LR746264">
    <property type="protein sequence ID" value="CAA7389199.1"/>
    <property type="molecule type" value="Genomic_DNA"/>
</dbReference>
<keyword evidence="7 8" id="KW-0067">ATP-binding</keyword>
<dbReference type="PROSITE" id="PS00107">
    <property type="entry name" value="PROTEIN_KINASE_ATP"/>
    <property type="match status" value="1"/>
</dbReference>
<feature type="compositionally biased region" description="Low complexity" evidence="10">
    <location>
        <begin position="396"/>
        <end position="409"/>
    </location>
</feature>
<feature type="region of interest" description="Disordered" evidence="10">
    <location>
        <begin position="360"/>
        <end position="409"/>
    </location>
</feature>
<dbReference type="Pfam" id="PF07714">
    <property type="entry name" value="PK_Tyr_Ser-Thr"/>
    <property type="match status" value="1"/>
</dbReference>
<evidence type="ECO:0000256" key="8">
    <source>
        <dbReference type="PROSITE-ProRule" id="PRU10141"/>
    </source>
</evidence>
<dbReference type="Gene3D" id="1.10.510.10">
    <property type="entry name" value="Transferase(Phosphotransferase) domain 1"/>
    <property type="match status" value="1"/>
</dbReference>
<evidence type="ECO:0000313" key="14">
    <source>
        <dbReference type="Proteomes" id="UP000663760"/>
    </source>
</evidence>
<feature type="binding site" evidence="8">
    <location>
        <position position="116"/>
    </location>
    <ligand>
        <name>ATP</name>
        <dbReference type="ChEBI" id="CHEBI:30616"/>
    </ligand>
</feature>
<dbReference type="PROSITE" id="PS00108">
    <property type="entry name" value="PROTEIN_KINASE_ST"/>
    <property type="match status" value="1"/>
</dbReference>
<keyword evidence="6" id="KW-0611">Plant defense</keyword>
<organism evidence="12">
    <name type="scientific">Spirodela intermedia</name>
    <name type="common">Intermediate duckweed</name>
    <dbReference type="NCBI Taxonomy" id="51605"/>
    <lineage>
        <taxon>Eukaryota</taxon>
        <taxon>Viridiplantae</taxon>
        <taxon>Streptophyta</taxon>
        <taxon>Embryophyta</taxon>
        <taxon>Tracheophyta</taxon>
        <taxon>Spermatophyta</taxon>
        <taxon>Magnoliopsida</taxon>
        <taxon>Liliopsida</taxon>
        <taxon>Araceae</taxon>
        <taxon>Lemnoideae</taxon>
        <taxon>Spirodela</taxon>
    </lineage>
</organism>
<evidence type="ECO:0000256" key="1">
    <source>
        <dbReference type="ARBA" id="ARBA00012513"/>
    </source>
</evidence>
<evidence type="ECO:0000256" key="3">
    <source>
        <dbReference type="ARBA" id="ARBA00022679"/>
    </source>
</evidence>
<dbReference type="AlphaFoldDB" id="A0A7I8IA63"/>
<dbReference type="InterPro" id="IPR017441">
    <property type="entry name" value="Protein_kinase_ATP_BS"/>
</dbReference>
<dbReference type="InterPro" id="IPR008271">
    <property type="entry name" value="Ser/Thr_kinase_AS"/>
</dbReference>
<dbReference type="GO" id="GO:0005524">
    <property type="term" value="F:ATP binding"/>
    <property type="evidence" value="ECO:0007669"/>
    <property type="project" value="UniProtKB-UniRule"/>
</dbReference>
<dbReference type="InterPro" id="IPR011009">
    <property type="entry name" value="Kinase-like_dom_sf"/>
</dbReference>
<keyword evidence="3" id="KW-0808">Transferase</keyword>
<evidence type="ECO:0000313" key="12">
    <source>
        <dbReference type="EMBL" id="CAA2614785.1"/>
    </source>
</evidence>
<dbReference type="CDD" id="cd14066">
    <property type="entry name" value="STKc_IRAK"/>
    <property type="match status" value="1"/>
</dbReference>
<keyword evidence="4 8" id="KW-0547">Nucleotide-binding</keyword>
<dbReference type="InterPro" id="IPR001245">
    <property type="entry name" value="Ser-Thr/Tyr_kinase_cat_dom"/>
</dbReference>
<evidence type="ECO:0000256" key="7">
    <source>
        <dbReference type="ARBA" id="ARBA00022840"/>
    </source>
</evidence>
<dbReference type="PROSITE" id="PS50011">
    <property type="entry name" value="PROTEIN_KINASE_DOM"/>
    <property type="match status" value="1"/>
</dbReference>
<evidence type="ECO:0000313" key="13">
    <source>
        <dbReference type="EMBL" id="CAA7389199.1"/>
    </source>
</evidence>
<evidence type="ECO:0000256" key="2">
    <source>
        <dbReference type="ARBA" id="ARBA00022527"/>
    </source>
</evidence>
<keyword evidence="2 9" id="KW-0723">Serine/threonine-protein kinase</keyword>
<protein>
    <recommendedName>
        <fullName evidence="1">non-specific serine/threonine protein kinase</fullName>
        <ecNumber evidence="1">2.7.11.1</ecNumber>
    </recommendedName>
</protein>
<name>A0A7I8IA63_SPIIN</name>
<dbReference type="InterPro" id="IPR000719">
    <property type="entry name" value="Prot_kinase_dom"/>
</dbReference>
<comment type="similarity">
    <text evidence="9">Belongs to the protein kinase superfamily.</text>
</comment>
<evidence type="ECO:0000259" key="11">
    <source>
        <dbReference type="PROSITE" id="PS50011"/>
    </source>
</evidence>